<reference evidence="2" key="1">
    <citation type="submission" date="2021-01" db="EMBL/GenBank/DDBJ databases">
        <title>Adiantum capillus-veneris genome.</title>
        <authorList>
            <person name="Fang Y."/>
            <person name="Liao Q."/>
        </authorList>
    </citation>
    <scope>NUCLEOTIDE SEQUENCE</scope>
    <source>
        <strain evidence="2">H3</strain>
        <tissue evidence="2">Leaf</tissue>
    </source>
</reference>
<dbReference type="AlphaFoldDB" id="A0A9D4U2K6"/>
<name>A0A9D4U2K6_ADICA</name>
<proteinExistence type="predicted"/>
<protein>
    <submittedName>
        <fullName evidence="2">Uncharacterized protein</fullName>
    </submittedName>
</protein>
<organism evidence="2 3">
    <name type="scientific">Adiantum capillus-veneris</name>
    <name type="common">Maidenhair fern</name>
    <dbReference type="NCBI Taxonomy" id="13818"/>
    <lineage>
        <taxon>Eukaryota</taxon>
        <taxon>Viridiplantae</taxon>
        <taxon>Streptophyta</taxon>
        <taxon>Embryophyta</taxon>
        <taxon>Tracheophyta</taxon>
        <taxon>Polypodiopsida</taxon>
        <taxon>Polypodiidae</taxon>
        <taxon>Polypodiales</taxon>
        <taxon>Pteridineae</taxon>
        <taxon>Pteridaceae</taxon>
        <taxon>Vittarioideae</taxon>
        <taxon>Adiantum</taxon>
    </lineage>
</organism>
<accession>A0A9D4U2K6</accession>
<dbReference type="Proteomes" id="UP000886520">
    <property type="component" value="Chromosome 25"/>
</dbReference>
<keyword evidence="3" id="KW-1185">Reference proteome</keyword>
<comment type="caution">
    <text evidence="2">The sequence shown here is derived from an EMBL/GenBank/DDBJ whole genome shotgun (WGS) entry which is preliminary data.</text>
</comment>
<evidence type="ECO:0000313" key="3">
    <source>
        <dbReference type="Proteomes" id="UP000886520"/>
    </source>
</evidence>
<sequence>MINCDTSWPLQSFSPSVQPHGGVPPADSPPATGPLSVPLAKGGFPQATPPCSSLSPHAITGGSFCSAITLLLSGGPSLSSLATSRPLVAALGPCQLQPSHLLVFALGHSRWPLVPPMQGARPSSQLQHLLPLPQWRHHLWSCKTGLLPPVQLHGSL</sequence>
<evidence type="ECO:0000313" key="2">
    <source>
        <dbReference type="EMBL" id="KAI5059838.1"/>
    </source>
</evidence>
<dbReference type="EMBL" id="JABFUD020000025">
    <property type="protein sequence ID" value="KAI5059838.1"/>
    <property type="molecule type" value="Genomic_DNA"/>
</dbReference>
<evidence type="ECO:0000256" key="1">
    <source>
        <dbReference type="SAM" id="MobiDB-lite"/>
    </source>
</evidence>
<gene>
    <name evidence="2" type="ORF">GOP47_0026157</name>
</gene>
<feature type="region of interest" description="Disordered" evidence="1">
    <location>
        <begin position="15"/>
        <end position="39"/>
    </location>
</feature>
<feature type="non-terminal residue" evidence="2">
    <location>
        <position position="156"/>
    </location>
</feature>